<dbReference type="Gene3D" id="3.40.50.720">
    <property type="entry name" value="NAD(P)-binding Rossmann-like Domain"/>
    <property type="match status" value="1"/>
</dbReference>
<dbReference type="PRINTS" id="PR00080">
    <property type="entry name" value="SDRFAMILY"/>
</dbReference>
<gene>
    <name evidence="3" type="ORF">H9L10_14815</name>
</gene>
<accession>A0A7G9R1G0</accession>
<proteinExistence type="inferred from homology"/>
<keyword evidence="4" id="KW-1185">Reference proteome</keyword>
<dbReference type="Pfam" id="PF13561">
    <property type="entry name" value="adh_short_C2"/>
    <property type="match status" value="1"/>
</dbReference>
<evidence type="ECO:0000313" key="3">
    <source>
        <dbReference type="EMBL" id="QNN49435.1"/>
    </source>
</evidence>
<dbReference type="PANTHER" id="PTHR24321:SF8">
    <property type="entry name" value="ESTRADIOL 17-BETA-DEHYDROGENASE 8-RELATED"/>
    <property type="match status" value="1"/>
</dbReference>
<reference evidence="3 4" key="1">
    <citation type="submission" date="2020-08" db="EMBL/GenBank/DDBJ databases">
        <title>Genome sequence of Phycicoccus endophyticus JCM 31784T.</title>
        <authorList>
            <person name="Hyun D.-W."/>
            <person name="Bae J.-W."/>
        </authorList>
    </citation>
    <scope>NUCLEOTIDE SEQUENCE [LARGE SCALE GENOMIC DNA]</scope>
    <source>
        <strain evidence="3 4">JCM 31784</strain>
    </source>
</reference>
<dbReference type="InterPro" id="IPR020904">
    <property type="entry name" value="Sc_DH/Rdtase_CS"/>
</dbReference>
<evidence type="ECO:0000313" key="4">
    <source>
        <dbReference type="Proteomes" id="UP000515976"/>
    </source>
</evidence>
<dbReference type="PANTHER" id="PTHR24321">
    <property type="entry name" value="DEHYDROGENASES, SHORT CHAIN"/>
    <property type="match status" value="1"/>
</dbReference>
<dbReference type="AlphaFoldDB" id="A0A7G9R1G0"/>
<dbReference type="SUPFAM" id="SSF51735">
    <property type="entry name" value="NAD(P)-binding Rossmann-fold domains"/>
    <property type="match status" value="1"/>
</dbReference>
<dbReference type="InterPro" id="IPR036291">
    <property type="entry name" value="NAD(P)-bd_dom_sf"/>
</dbReference>
<dbReference type="FunFam" id="3.40.50.720:FF:000084">
    <property type="entry name" value="Short-chain dehydrogenase reductase"/>
    <property type="match status" value="1"/>
</dbReference>
<keyword evidence="2" id="KW-0560">Oxidoreductase</keyword>
<dbReference type="PROSITE" id="PS00061">
    <property type="entry name" value="ADH_SHORT"/>
    <property type="match status" value="1"/>
</dbReference>
<comment type="similarity">
    <text evidence="1">Belongs to the short-chain dehydrogenases/reductases (SDR) family.</text>
</comment>
<dbReference type="PRINTS" id="PR00081">
    <property type="entry name" value="GDHRDH"/>
</dbReference>
<dbReference type="InterPro" id="IPR002347">
    <property type="entry name" value="SDR_fam"/>
</dbReference>
<dbReference type="GO" id="GO:0016491">
    <property type="term" value="F:oxidoreductase activity"/>
    <property type="evidence" value="ECO:0007669"/>
    <property type="project" value="UniProtKB-KW"/>
</dbReference>
<dbReference type="Proteomes" id="UP000515976">
    <property type="component" value="Chromosome"/>
</dbReference>
<protein>
    <submittedName>
        <fullName evidence="3">SDR family oxidoreductase</fullName>
    </submittedName>
</protein>
<evidence type="ECO:0000256" key="2">
    <source>
        <dbReference type="ARBA" id="ARBA00023002"/>
    </source>
</evidence>
<dbReference type="RefSeq" id="WP_166099419.1">
    <property type="nucleotide sequence ID" value="NZ_BMMY01000005.1"/>
</dbReference>
<dbReference type="NCBIfam" id="NF005559">
    <property type="entry name" value="PRK07231.1"/>
    <property type="match status" value="1"/>
</dbReference>
<dbReference type="EMBL" id="CP060712">
    <property type="protein sequence ID" value="QNN49435.1"/>
    <property type="molecule type" value="Genomic_DNA"/>
</dbReference>
<name>A0A7G9R1G0_9MICO</name>
<evidence type="ECO:0000256" key="1">
    <source>
        <dbReference type="ARBA" id="ARBA00006484"/>
    </source>
</evidence>
<organism evidence="3 4">
    <name type="scientific">Phycicoccus endophyticus</name>
    <dbReference type="NCBI Taxonomy" id="1690220"/>
    <lineage>
        <taxon>Bacteria</taxon>
        <taxon>Bacillati</taxon>
        <taxon>Actinomycetota</taxon>
        <taxon>Actinomycetes</taxon>
        <taxon>Micrococcales</taxon>
        <taxon>Intrasporangiaceae</taxon>
        <taxon>Phycicoccus</taxon>
    </lineage>
</organism>
<dbReference type="KEGG" id="pei:H9L10_14815"/>
<sequence>MGLLDGRVAIVTGAADGIGRATAVRLARDGAAVVLVDVNEAGLTETKAAVDAEAGSGMVFRADVTDPAQVQSYVEAAKALTGFIDAFFNNAGILGPMAPITDYPVEAFDKVVAVNLRGVFLGLKHVLPVMTAQGFGAVVNTSSMGGVGGLPGQAGYVASKHGVIGLTKTAALEVVASGVRVNAILPGTIKTRMAMSGAAGIDPRAIEAAMDASTPGSHAGMPEDIANTALFLLSDASAYITGIEVPVDGGITAQVYPTAAAMRTQQ</sequence>